<keyword evidence="2" id="KW-1185">Reference proteome</keyword>
<proteinExistence type="predicted"/>
<accession>A0ACB5UCC5</accession>
<protein>
    <submittedName>
        <fullName evidence="1">Unnamed protein product</fullName>
    </submittedName>
</protein>
<comment type="caution">
    <text evidence="1">The sequence shown here is derived from an EMBL/GenBank/DDBJ whole genome shotgun (WGS) entry which is preliminary data.</text>
</comment>
<dbReference type="EMBL" id="BSXS01016584">
    <property type="protein sequence ID" value="GMF07977.1"/>
    <property type="molecule type" value="Genomic_DNA"/>
</dbReference>
<gene>
    <name evidence="1" type="ORF">Amon02_001311400</name>
</gene>
<organism evidence="1 2">
    <name type="scientific">Ambrosiozyma monospora</name>
    <name type="common">Yeast</name>
    <name type="synonym">Endomycopsis monosporus</name>
    <dbReference type="NCBI Taxonomy" id="43982"/>
    <lineage>
        <taxon>Eukaryota</taxon>
        <taxon>Fungi</taxon>
        <taxon>Dikarya</taxon>
        <taxon>Ascomycota</taxon>
        <taxon>Saccharomycotina</taxon>
        <taxon>Pichiomycetes</taxon>
        <taxon>Pichiales</taxon>
        <taxon>Pichiaceae</taxon>
        <taxon>Ambrosiozyma</taxon>
    </lineage>
</organism>
<reference evidence="1" key="1">
    <citation type="submission" date="2023-04" db="EMBL/GenBank/DDBJ databases">
        <title>Ambrosiozyma monospora NBRC 10751.</title>
        <authorList>
            <person name="Ichikawa N."/>
            <person name="Sato H."/>
            <person name="Tonouchi N."/>
        </authorList>
    </citation>
    <scope>NUCLEOTIDE SEQUENCE</scope>
    <source>
        <strain evidence="1">NBRC 10751</strain>
    </source>
</reference>
<name>A0ACB5UCC5_AMBMO</name>
<dbReference type="Proteomes" id="UP001165064">
    <property type="component" value="Unassembled WGS sequence"/>
</dbReference>
<evidence type="ECO:0000313" key="2">
    <source>
        <dbReference type="Proteomes" id="UP001165064"/>
    </source>
</evidence>
<evidence type="ECO:0000313" key="1">
    <source>
        <dbReference type="EMBL" id="GMF07977.1"/>
    </source>
</evidence>
<sequence length="172" mass="19755">MGRGRGRKNKRNVGRRKRNTGLRRRRNGKGKGKSVYVVGRALGAADVNGDGGSAGEMIDDSVSVEDNTVEPNVDSELHDNEITNHNTNLSYKRPKTTRHALSVRKKPRKHKKHTHYKKRGALSRTCIRYRLKLIKLKLNLKDWCEYVVFKRMKSSSSVSNLALVLFYFGWFR</sequence>